<dbReference type="EMBL" id="PQVI01000003">
    <property type="protein sequence ID" value="POY43178.1"/>
    <property type="molecule type" value="Genomic_DNA"/>
</dbReference>
<accession>A0ABX4ZUK5</accession>
<evidence type="ECO:0000256" key="1">
    <source>
        <dbReference type="SAM" id="SignalP"/>
    </source>
</evidence>
<dbReference type="PROSITE" id="PS51257">
    <property type="entry name" value="PROKAR_LIPOPROTEIN"/>
    <property type="match status" value="1"/>
</dbReference>
<sequence>MRKTLFTLFVTTTLATITVPAQAATGAIFSCVSKDGNTITVEKSGANYVLSYKKLRLSNAIKDIMPRNNTIVASRSGHILYSLEFEDNQNSYYVQYQESMGDGKPLFAGIFKVPNNAEPKQFAVCNTKKPMTKNFETSLMPQ</sequence>
<feature type="chain" id="PRO_5045854993" description="DUF4124 domain-containing protein" evidence="1">
    <location>
        <begin position="24"/>
        <end position="142"/>
    </location>
</feature>
<evidence type="ECO:0000313" key="2">
    <source>
        <dbReference type="EMBL" id="POY43178.1"/>
    </source>
</evidence>
<dbReference type="Proteomes" id="UP000237229">
    <property type="component" value="Unassembled WGS sequence"/>
</dbReference>
<gene>
    <name evidence="2" type="ORF">C3Z13_00410</name>
</gene>
<proteinExistence type="predicted"/>
<comment type="caution">
    <text evidence="2">The sequence shown here is derived from an EMBL/GenBank/DDBJ whole genome shotgun (WGS) entry which is preliminary data.</text>
</comment>
<protein>
    <recommendedName>
        <fullName evidence="4">DUF4124 domain-containing protein</fullName>
    </recommendedName>
</protein>
<keyword evidence="1" id="KW-0732">Signal</keyword>
<name>A0ABX4ZUK5_9PAST</name>
<evidence type="ECO:0008006" key="4">
    <source>
        <dbReference type="Google" id="ProtNLM"/>
    </source>
</evidence>
<organism evidence="2 3">
    <name type="scientific">Avibacterium endocarditidis</name>
    <dbReference type="NCBI Taxonomy" id="380674"/>
    <lineage>
        <taxon>Bacteria</taxon>
        <taxon>Pseudomonadati</taxon>
        <taxon>Pseudomonadota</taxon>
        <taxon>Gammaproteobacteria</taxon>
        <taxon>Pasteurellales</taxon>
        <taxon>Pasteurellaceae</taxon>
        <taxon>Avibacterium</taxon>
    </lineage>
</organism>
<reference evidence="2 3" key="1">
    <citation type="submission" date="2018-02" db="EMBL/GenBank/DDBJ databases">
        <title>Classification genera of Pasteurellaceae by whole genome sequence comparison.</title>
        <authorList>
            <person name="Christensen H."/>
        </authorList>
    </citation>
    <scope>NUCLEOTIDE SEQUENCE [LARGE SCALE GENOMIC DNA]</scope>
    <source>
        <strain evidence="2 3">20186H4H1</strain>
    </source>
</reference>
<evidence type="ECO:0000313" key="3">
    <source>
        <dbReference type="Proteomes" id="UP000237229"/>
    </source>
</evidence>
<keyword evidence="3" id="KW-1185">Reference proteome</keyword>
<feature type="signal peptide" evidence="1">
    <location>
        <begin position="1"/>
        <end position="23"/>
    </location>
</feature>